<evidence type="ECO:0000256" key="2">
    <source>
        <dbReference type="SAM" id="MobiDB-lite"/>
    </source>
</evidence>
<reference evidence="4 5" key="1">
    <citation type="journal article" date="2018" name="Nat. Ecol. Evol.">
        <title>Shark genomes provide insights into elasmobranch evolution and the origin of vertebrates.</title>
        <authorList>
            <person name="Hara Y"/>
            <person name="Yamaguchi K"/>
            <person name="Onimaru K"/>
            <person name="Kadota M"/>
            <person name="Koyanagi M"/>
            <person name="Keeley SD"/>
            <person name="Tatsumi K"/>
            <person name="Tanaka K"/>
            <person name="Motone F"/>
            <person name="Kageyama Y"/>
            <person name="Nozu R"/>
            <person name="Adachi N"/>
            <person name="Nishimura O"/>
            <person name="Nakagawa R"/>
            <person name="Tanegashima C"/>
            <person name="Kiyatake I"/>
            <person name="Matsumoto R"/>
            <person name="Murakumo K"/>
            <person name="Nishida K"/>
            <person name="Terakita A"/>
            <person name="Kuratani S"/>
            <person name="Sato K"/>
            <person name="Hyodo S Kuraku.S."/>
        </authorList>
    </citation>
    <scope>NUCLEOTIDE SEQUENCE [LARGE SCALE GENOMIC DNA]</scope>
</reference>
<evidence type="ECO:0000259" key="3">
    <source>
        <dbReference type="Pfam" id="PF00752"/>
    </source>
</evidence>
<dbReference type="InterPro" id="IPR029060">
    <property type="entry name" value="PIN-like_dom_sf"/>
</dbReference>
<feature type="compositionally biased region" description="Polar residues" evidence="2">
    <location>
        <begin position="648"/>
        <end position="665"/>
    </location>
</feature>
<dbReference type="InterPro" id="IPR026832">
    <property type="entry name" value="Asteroid"/>
</dbReference>
<dbReference type="GO" id="GO:0004518">
    <property type="term" value="F:nuclease activity"/>
    <property type="evidence" value="ECO:0007669"/>
    <property type="project" value="InterPro"/>
</dbReference>
<evidence type="ECO:0000313" key="5">
    <source>
        <dbReference type="Proteomes" id="UP000288216"/>
    </source>
</evidence>
<gene>
    <name evidence="4" type="ORF">scyTo_0009333</name>
</gene>
<dbReference type="InterPro" id="IPR006085">
    <property type="entry name" value="XPG_DNA_repair_N"/>
</dbReference>
<proteinExistence type="inferred from homology"/>
<keyword evidence="5" id="KW-1185">Reference proteome</keyword>
<dbReference type="AlphaFoldDB" id="A0A401NKM8"/>
<comment type="similarity">
    <text evidence="1">Belongs to the asteroid family.</text>
</comment>
<dbReference type="OrthoDB" id="25987at2759"/>
<name>A0A401NKM8_SCYTO</name>
<evidence type="ECO:0000256" key="1">
    <source>
        <dbReference type="ARBA" id="ARBA00007398"/>
    </source>
</evidence>
<dbReference type="Pfam" id="PF00752">
    <property type="entry name" value="XPG_N"/>
    <property type="match status" value="1"/>
</dbReference>
<organism evidence="4 5">
    <name type="scientific">Scyliorhinus torazame</name>
    <name type="common">Cloudy catshark</name>
    <name type="synonym">Catulus torazame</name>
    <dbReference type="NCBI Taxonomy" id="75743"/>
    <lineage>
        <taxon>Eukaryota</taxon>
        <taxon>Metazoa</taxon>
        <taxon>Chordata</taxon>
        <taxon>Craniata</taxon>
        <taxon>Vertebrata</taxon>
        <taxon>Chondrichthyes</taxon>
        <taxon>Elasmobranchii</taxon>
        <taxon>Galeomorphii</taxon>
        <taxon>Galeoidea</taxon>
        <taxon>Carcharhiniformes</taxon>
        <taxon>Scyliorhinidae</taxon>
        <taxon>Scyliorhinus</taxon>
    </lineage>
</organism>
<protein>
    <recommendedName>
        <fullName evidence="3">XPG N-terminal domain-containing protein</fullName>
    </recommendedName>
</protein>
<dbReference type="PANTHER" id="PTHR15665">
    <property type="entry name" value="ASTEROID PROTEIN"/>
    <property type="match status" value="1"/>
</dbReference>
<feature type="region of interest" description="Disordered" evidence="2">
    <location>
        <begin position="637"/>
        <end position="665"/>
    </location>
</feature>
<dbReference type="Proteomes" id="UP000288216">
    <property type="component" value="Unassembled WGS sequence"/>
</dbReference>
<sequence length="681" mass="77371">MGIHGLMTYIGENHTFFNNVKLQNTKIVIDGNNLFHRLYFDSGLDLKHGGEYDLFTDVICKFFEALACCNITPYVVFDGGCDCTDKKFETIKQRAREKIQKARVISRGGGGTLLPLLSPEVFKQVLTHLQVPFVQCHSEADRDIVTLANRWACPVLTLDSDFCVFDLKAGYCPLNYLKWQNVISHNDLSGSYIPAQCFSIENFCNHFSLRNKALLPLFAVLNGNDYVNLSSLETFFARVHFHAKTATTGRKNMRIQGLLNWLSRFTDPKEAVENIVTYLKQNEHQEVRKVLYSLMDEYTESEVDLTKFFQNKDVRPHIPTALASKAPEWVCLALIKGELAPFLSDCLILKRTFLQTQVENTGRASSNRCSLHIRQVMYGLLRHPSESCPDLTSDLLNSMLAKEEHSKVHCVEEFDRYDQTLRKNSVGVVLKGFDSNEIYSLQRLPEISMSGRINFLVDTLRAKSDVQALPAHLQLTVAVTCSWVAHAEPKVTLHHLQALLLCIVAGELHKIIHKPENSGSEERGVRMVYDRLSQLIPRKQQMTNLDIDVAHAFCQWQSCLLMGMYLNQLLCCPLPVPDIKRLYRGSLVHCLYQELKSMVAAEDLLKGSRIAGEIYHQLLHTLTTTIPADLFQKKRKSKSRDKLKEKQTTTSTVSTAEDNQQPSTWYDVNNRFAALSTEDLG</sequence>
<dbReference type="EMBL" id="BFAA01003787">
    <property type="protein sequence ID" value="GCB61424.1"/>
    <property type="molecule type" value="Genomic_DNA"/>
</dbReference>
<feature type="domain" description="XPG N-terminal" evidence="3">
    <location>
        <begin position="1"/>
        <end position="98"/>
    </location>
</feature>
<dbReference type="STRING" id="75743.A0A401NKM8"/>
<evidence type="ECO:0000313" key="4">
    <source>
        <dbReference type="EMBL" id="GCB61424.1"/>
    </source>
</evidence>
<dbReference type="PANTHER" id="PTHR15665:SF1">
    <property type="entry name" value="PROTEIN ASTEROID HOMOLOG 1"/>
    <property type="match status" value="1"/>
</dbReference>
<comment type="caution">
    <text evidence="4">The sequence shown here is derived from an EMBL/GenBank/DDBJ whole genome shotgun (WGS) entry which is preliminary data.</text>
</comment>
<dbReference type="OMA" id="DARCWYE"/>
<dbReference type="SUPFAM" id="SSF88723">
    <property type="entry name" value="PIN domain-like"/>
    <property type="match status" value="1"/>
</dbReference>
<accession>A0A401NKM8</accession>
<dbReference type="Gene3D" id="3.40.50.1010">
    <property type="entry name" value="5'-nuclease"/>
    <property type="match status" value="1"/>
</dbReference>